<reference evidence="2 3" key="1">
    <citation type="submission" date="2019-02" db="EMBL/GenBank/DDBJ databases">
        <title>Genome sequencing of the rare red list fungi Antrodiella citrinella (Flaviporus citrinellus).</title>
        <authorList>
            <person name="Buettner E."/>
            <person name="Kellner H."/>
        </authorList>
    </citation>
    <scope>NUCLEOTIDE SEQUENCE [LARGE SCALE GENOMIC DNA]</scope>
    <source>
        <strain evidence="2 3">DSM 108506</strain>
    </source>
</reference>
<evidence type="ECO:0000313" key="3">
    <source>
        <dbReference type="Proteomes" id="UP000308730"/>
    </source>
</evidence>
<dbReference type="EMBL" id="SGPM01000343">
    <property type="protein sequence ID" value="THH26487.1"/>
    <property type="molecule type" value="Genomic_DNA"/>
</dbReference>
<feature type="compositionally biased region" description="Basic and acidic residues" evidence="1">
    <location>
        <begin position="51"/>
        <end position="71"/>
    </location>
</feature>
<keyword evidence="3" id="KW-1185">Reference proteome</keyword>
<evidence type="ECO:0000313" key="2">
    <source>
        <dbReference type="EMBL" id="THH26487.1"/>
    </source>
</evidence>
<name>A0A4S4MMJ7_9APHY</name>
<protein>
    <submittedName>
        <fullName evidence="2">Uncharacterized protein</fullName>
    </submittedName>
</protein>
<evidence type="ECO:0000256" key="1">
    <source>
        <dbReference type="SAM" id="MobiDB-lite"/>
    </source>
</evidence>
<comment type="caution">
    <text evidence="2">The sequence shown here is derived from an EMBL/GenBank/DDBJ whole genome shotgun (WGS) entry which is preliminary data.</text>
</comment>
<organism evidence="2 3">
    <name type="scientific">Antrodiella citrinella</name>
    <dbReference type="NCBI Taxonomy" id="2447956"/>
    <lineage>
        <taxon>Eukaryota</taxon>
        <taxon>Fungi</taxon>
        <taxon>Dikarya</taxon>
        <taxon>Basidiomycota</taxon>
        <taxon>Agaricomycotina</taxon>
        <taxon>Agaricomycetes</taxon>
        <taxon>Polyporales</taxon>
        <taxon>Steccherinaceae</taxon>
        <taxon>Antrodiella</taxon>
    </lineage>
</organism>
<proteinExistence type="predicted"/>
<gene>
    <name evidence="2" type="ORF">EUX98_g7701</name>
</gene>
<dbReference type="Proteomes" id="UP000308730">
    <property type="component" value="Unassembled WGS sequence"/>
</dbReference>
<feature type="region of interest" description="Disordered" evidence="1">
    <location>
        <begin position="49"/>
        <end position="84"/>
    </location>
</feature>
<accession>A0A4S4MMJ7</accession>
<dbReference type="AlphaFoldDB" id="A0A4S4MMJ7"/>
<sequence length="203" mass="22934">MSTSYQQNRPHPVPLPAFQPDYSGPVLLDALHCPLTVADNHCVLNSNAAYPHDEPDVGRRDHDDCEYDHSHTTQHSSSGGVSNPAWDGPSFARVHHVQDTNTYNRAASRPYLTFHWSLYRSYTNLLYSRAPRAQLQTGMFSLIIKINITTPQSPLVARWTYILRPSTRSYNNIKYGNTGLPFPVPLPLQSTEEAGTRTFMAFF</sequence>
<feature type="compositionally biased region" description="Low complexity" evidence="1">
    <location>
        <begin position="73"/>
        <end position="82"/>
    </location>
</feature>